<feature type="domain" description="Type I restriction modification DNA specificity" evidence="5">
    <location>
        <begin position="232"/>
        <end position="407"/>
    </location>
</feature>
<dbReference type="CDD" id="cd17247">
    <property type="entry name" value="RMtype1_S_Eco2747I-TRD2-CR2_like"/>
    <property type="match status" value="1"/>
</dbReference>
<proteinExistence type="inferred from homology"/>
<keyword evidence="4" id="KW-0175">Coiled coil</keyword>
<gene>
    <name evidence="6" type="ORF">HP555_03585</name>
</gene>
<dbReference type="InterPro" id="IPR000055">
    <property type="entry name" value="Restrct_endonuc_typeI_TRD"/>
</dbReference>
<dbReference type="Pfam" id="PF01420">
    <property type="entry name" value="Methylase_S"/>
    <property type="match status" value="2"/>
</dbReference>
<keyword evidence="6" id="KW-0540">Nuclease</keyword>
<dbReference type="GO" id="GO:0004519">
    <property type="term" value="F:endonuclease activity"/>
    <property type="evidence" value="ECO:0007669"/>
    <property type="project" value="UniProtKB-KW"/>
</dbReference>
<evidence type="ECO:0000313" key="6">
    <source>
        <dbReference type="EMBL" id="QQG65013.1"/>
    </source>
</evidence>
<dbReference type="PANTHER" id="PTHR43140">
    <property type="entry name" value="TYPE-1 RESTRICTION ENZYME ECOKI SPECIFICITY PROTEIN"/>
    <property type="match status" value="1"/>
</dbReference>
<dbReference type="GO" id="GO:0003677">
    <property type="term" value="F:DNA binding"/>
    <property type="evidence" value="ECO:0007669"/>
    <property type="project" value="UniProtKB-KW"/>
</dbReference>
<sequence length="438" mass="49194">MKLREMQGSHEGMKTRRIDWKTIPLRYVCQLNPSVDFSEFEEDDELTFLPMDRVKNGYFFPNTDKFSRYTSSYNAFEEGDIVLAKVTPCFENGNIAVVQNLEGGKGFGSSELFVIRPKKINRKFLFYYFQSSSFKQEGEASMTGAGGLKRVSPDLLRQHHLPYPDSETQRLIADYLDRETARIDALVAEKEKMLALLEEKRAALISRAVTRGLDPTVPLKPSGLDWLEDIPAHWEILPIKYVATVGNGSTPTVDNSDYWDDEGFPWMNSSVVNMEVVTGASRGVTDKALKECHLPIISPPAVLVGITGQGKTRGMASILMRHATINQHLAYLKPQDGRLLAEYLRFVLVRAYSFLRSDSDGAGSTKGAITCDQIGNFRIPIPAIEEQVRILLLIKQGNEGTKNVKKELENSIRLLRERRAALITAAVTGQISKKEMRI</sequence>
<dbReference type="Gene3D" id="1.10.287.1120">
    <property type="entry name" value="Bipartite methylase S protein"/>
    <property type="match status" value="1"/>
</dbReference>
<dbReference type="PANTHER" id="PTHR43140:SF1">
    <property type="entry name" value="TYPE I RESTRICTION ENZYME ECOKI SPECIFICITY SUBUNIT"/>
    <property type="match status" value="1"/>
</dbReference>
<keyword evidence="7" id="KW-1185">Reference proteome</keyword>
<organism evidence="6 7">
    <name type="scientific">Desulfobulbus oligotrophicus</name>
    <dbReference type="NCBI Taxonomy" id="1909699"/>
    <lineage>
        <taxon>Bacteria</taxon>
        <taxon>Pseudomonadati</taxon>
        <taxon>Thermodesulfobacteriota</taxon>
        <taxon>Desulfobulbia</taxon>
        <taxon>Desulfobulbales</taxon>
        <taxon>Desulfobulbaceae</taxon>
        <taxon>Desulfobulbus</taxon>
    </lineage>
</organism>
<feature type="coiled-coil region" evidence="4">
    <location>
        <begin position="398"/>
        <end position="425"/>
    </location>
</feature>
<dbReference type="InterPro" id="IPR051212">
    <property type="entry name" value="Type-I_RE_S_subunit"/>
</dbReference>
<evidence type="ECO:0000256" key="4">
    <source>
        <dbReference type="SAM" id="Coils"/>
    </source>
</evidence>
<dbReference type="InterPro" id="IPR044946">
    <property type="entry name" value="Restrct_endonuc_typeI_TRD_sf"/>
</dbReference>
<keyword evidence="3" id="KW-0238">DNA-binding</keyword>
<evidence type="ECO:0000256" key="2">
    <source>
        <dbReference type="ARBA" id="ARBA00022747"/>
    </source>
</evidence>
<comment type="similarity">
    <text evidence="1">Belongs to the type-I restriction system S methylase family.</text>
</comment>
<dbReference type="Proteomes" id="UP000596092">
    <property type="component" value="Chromosome"/>
</dbReference>
<dbReference type="SUPFAM" id="SSF116734">
    <property type="entry name" value="DNA methylase specificity domain"/>
    <property type="match status" value="2"/>
</dbReference>
<dbReference type="GO" id="GO:0009307">
    <property type="term" value="P:DNA restriction-modification system"/>
    <property type="evidence" value="ECO:0007669"/>
    <property type="project" value="UniProtKB-KW"/>
</dbReference>
<dbReference type="AlphaFoldDB" id="A0A7T6APY6"/>
<dbReference type="Gene3D" id="3.90.220.20">
    <property type="entry name" value="DNA methylase specificity domains"/>
    <property type="match status" value="2"/>
</dbReference>
<keyword evidence="6" id="KW-0378">Hydrolase</keyword>
<evidence type="ECO:0000259" key="5">
    <source>
        <dbReference type="Pfam" id="PF01420"/>
    </source>
</evidence>
<reference evidence="6 7" key="1">
    <citation type="submission" date="2020-05" db="EMBL/GenBank/DDBJ databases">
        <title>Complete genome of Desulfobulbus oligotrophicus.</title>
        <authorList>
            <person name="Podar M."/>
        </authorList>
    </citation>
    <scope>NUCLEOTIDE SEQUENCE [LARGE SCALE GENOMIC DNA]</scope>
    <source>
        <strain evidence="6 7">Prop6</strain>
    </source>
</reference>
<feature type="domain" description="Type I restriction modification DNA specificity" evidence="5">
    <location>
        <begin position="19"/>
        <end position="183"/>
    </location>
</feature>
<evidence type="ECO:0000313" key="7">
    <source>
        <dbReference type="Proteomes" id="UP000596092"/>
    </source>
</evidence>
<keyword evidence="2" id="KW-0680">Restriction system</keyword>
<dbReference type="REBASE" id="471881">
    <property type="entry name" value="S2.Dol6ORF3600P"/>
</dbReference>
<protein>
    <submittedName>
        <fullName evidence="6">Restriction endonuclease subunit S</fullName>
    </submittedName>
</protein>
<dbReference type="KEGG" id="dog:HP555_03585"/>
<evidence type="ECO:0000256" key="1">
    <source>
        <dbReference type="ARBA" id="ARBA00010923"/>
    </source>
</evidence>
<dbReference type="RefSeq" id="WP_199263829.1">
    <property type="nucleotide sequence ID" value="NZ_CP054140.1"/>
</dbReference>
<accession>A0A7T6APY6</accession>
<keyword evidence="6" id="KW-0255">Endonuclease</keyword>
<dbReference type="EMBL" id="CP054140">
    <property type="protein sequence ID" value="QQG65013.1"/>
    <property type="molecule type" value="Genomic_DNA"/>
</dbReference>
<name>A0A7T6APY6_9BACT</name>
<evidence type="ECO:0000256" key="3">
    <source>
        <dbReference type="ARBA" id="ARBA00023125"/>
    </source>
</evidence>
<dbReference type="CDD" id="cd17260">
    <property type="entry name" value="RMtype1_S_EcoEI-TRD1-CR1_like"/>
    <property type="match status" value="1"/>
</dbReference>